<keyword evidence="2 7" id="KW-0813">Transport</keyword>
<accession>A0A1T4L9L1</accession>
<evidence type="ECO:0000313" key="9">
    <source>
        <dbReference type="EMBL" id="SJZ51386.1"/>
    </source>
</evidence>
<comment type="similarity">
    <text evidence="7">Belongs to the binding-protein-dependent transport system permease family.</text>
</comment>
<dbReference type="RefSeq" id="WP_078664253.1">
    <property type="nucleotide sequence ID" value="NZ_FUXM01000001.1"/>
</dbReference>
<gene>
    <name evidence="9" type="ORF">SAMN02745885_00100</name>
</gene>
<dbReference type="AlphaFoldDB" id="A0A1T4L9L1"/>
<feature type="transmembrane region" description="Helical" evidence="7">
    <location>
        <begin position="172"/>
        <end position="191"/>
    </location>
</feature>
<evidence type="ECO:0000313" key="10">
    <source>
        <dbReference type="Proteomes" id="UP000189933"/>
    </source>
</evidence>
<feature type="transmembrane region" description="Helical" evidence="7">
    <location>
        <begin position="12"/>
        <end position="30"/>
    </location>
</feature>
<dbReference type="PANTHER" id="PTHR30465:SF93">
    <property type="entry name" value="OLIGOPEPTIDE TRANSPORT SYSTEM PERMEASE PROTEIN OPPB"/>
    <property type="match status" value="1"/>
</dbReference>
<evidence type="ECO:0000256" key="4">
    <source>
        <dbReference type="ARBA" id="ARBA00022692"/>
    </source>
</evidence>
<dbReference type="SUPFAM" id="SSF161098">
    <property type="entry name" value="MetI-like"/>
    <property type="match status" value="1"/>
</dbReference>
<keyword evidence="10" id="KW-1185">Reference proteome</keyword>
<dbReference type="EMBL" id="FUXM01000001">
    <property type="protein sequence ID" value="SJZ51386.1"/>
    <property type="molecule type" value="Genomic_DNA"/>
</dbReference>
<evidence type="ECO:0000259" key="8">
    <source>
        <dbReference type="PROSITE" id="PS50928"/>
    </source>
</evidence>
<dbReference type="InterPro" id="IPR035906">
    <property type="entry name" value="MetI-like_sf"/>
</dbReference>
<feature type="transmembrane region" description="Helical" evidence="7">
    <location>
        <begin position="230"/>
        <end position="252"/>
    </location>
</feature>
<dbReference type="OrthoDB" id="9769919at2"/>
<dbReference type="CDD" id="cd06261">
    <property type="entry name" value="TM_PBP2"/>
    <property type="match status" value="1"/>
</dbReference>
<dbReference type="GO" id="GO:0055085">
    <property type="term" value="P:transmembrane transport"/>
    <property type="evidence" value="ECO:0007669"/>
    <property type="project" value="InterPro"/>
</dbReference>
<dbReference type="Pfam" id="PF19300">
    <property type="entry name" value="BPD_transp_1_N"/>
    <property type="match status" value="1"/>
</dbReference>
<keyword evidence="3" id="KW-1003">Cell membrane</keyword>
<evidence type="ECO:0000256" key="1">
    <source>
        <dbReference type="ARBA" id="ARBA00004651"/>
    </source>
</evidence>
<evidence type="ECO:0000256" key="7">
    <source>
        <dbReference type="RuleBase" id="RU363032"/>
    </source>
</evidence>
<feature type="domain" description="ABC transmembrane type-1" evidence="8">
    <location>
        <begin position="94"/>
        <end position="295"/>
    </location>
</feature>
<name>A0A1T4L9L1_9FIRM</name>
<dbReference type="Proteomes" id="UP000189933">
    <property type="component" value="Unassembled WGS sequence"/>
</dbReference>
<evidence type="ECO:0000256" key="2">
    <source>
        <dbReference type="ARBA" id="ARBA00022448"/>
    </source>
</evidence>
<comment type="subcellular location">
    <subcellularLocation>
        <location evidence="1 7">Cell membrane</location>
        <topology evidence="1 7">Multi-pass membrane protein</topology>
    </subcellularLocation>
</comment>
<protein>
    <submittedName>
        <fullName evidence="9">Oligopeptide transport system permease protein</fullName>
    </submittedName>
</protein>
<proteinExistence type="inferred from homology"/>
<dbReference type="Pfam" id="PF00528">
    <property type="entry name" value="BPD_transp_1"/>
    <property type="match status" value="1"/>
</dbReference>
<dbReference type="InterPro" id="IPR045621">
    <property type="entry name" value="BPD_transp_1_N"/>
</dbReference>
<feature type="transmembrane region" description="Helical" evidence="7">
    <location>
        <begin position="272"/>
        <end position="298"/>
    </location>
</feature>
<dbReference type="PANTHER" id="PTHR30465">
    <property type="entry name" value="INNER MEMBRANE ABC TRANSPORTER"/>
    <property type="match status" value="1"/>
</dbReference>
<evidence type="ECO:0000256" key="6">
    <source>
        <dbReference type="ARBA" id="ARBA00023136"/>
    </source>
</evidence>
<keyword evidence="5 7" id="KW-1133">Transmembrane helix</keyword>
<feature type="transmembrane region" description="Helical" evidence="7">
    <location>
        <begin position="129"/>
        <end position="152"/>
    </location>
</feature>
<keyword evidence="6 7" id="KW-0472">Membrane</keyword>
<reference evidence="10" key="1">
    <citation type="submission" date="2017-02" db="EMBL/GenBank/DDBJ databases">
        <authorList>
            <person name="Varghese N."/>
            <person name="Submissions S."/>
        </authorList>
    </citation>
    <scope>NUCLEOTIDE SEQUENCE [LARGE SCALE GENOMIC DNA]</scope>
    <source>
        <strain evidence="10">DSM 16521</strain>
    </source>
</reference>
<evidence type="ECO:0000256" key="5">
    <source>
        <dbReference type="ARBA" id="ARBA00022989"/>
    </source>
</evidence>
<dbReference type="GO" id="GO:0005886">
    <property type="term" value="C:plasma membrane"/>
    <property type="evidence" value="ECO:0007669"/>
    <property type="project" value="UniProtKB-SubCell"/>
</dbReference>
<feature type="transmembrane region" description="Helical" evidence="7">
    <location>
        <begin position="100"/>
        <end position="122"/>
    </location>
</feature>
<keyword evidence="4 7" id="KW-0812">Transmembrane</keyword>
<dbReference type="InterPro" id="IPR000515">
    <property type="entry name" value="MetI-like"/>
</dbReference>
<dbReference type="Gene3D" id="1.10.3720.10">
    <property type="entry name" value="MetI-like"/>
    <property type="match status" value="1"/>
</dbReference>
<evidence type="ECO:0000256" key="3">
    <source>
        <dbReference type="ARBA" id="ARBA00022475"/>
    </source>
</evidence>
<organism evidence="9 10">
    <name type="scientific">Carboxydocella sporoproducens DSM 16521</name>
    <dbReference type="NCBI Taxonomy" id="1121270"/>
    <lineage>
        <taxon>Bacteria</taxon>
        <taxon>Bacillati</taxon>
        <taxon>Bacillota</taxon>
        <taxon>Clostridia</taxon>
        <taxon>Eubacteriales</taxon>
        <taxon>Clostridiales Family XVI. Incertae Sedis</taxon>
        <taxon>Carboxydocella</taxon>
    </lineage>
</organism>
<dbReference type="PROSITE" id="PS50928">
    <property type="entry name" value="ABC_TM1"/>
    <property type="match status" value="1"/>
</dbReference>
<sequence>MLRFLVRRAISVVTALFFVVTLTFFMMKAIPGGPFDADKKLPPAIQKNLEEKYHLNDPLYKQYLDYLKGVVTWNLGPSFKEEGVTVNDIIKTYFPVSATLGAVAVAFSLIVGIISGIIAALRHNKWQDYLAMILSTIGFAVPSFILATLLMYVFALKLQWFPAAMWGSWENVVLPALALSGMPTAVIARFMRSSMLEVLQQDYIKTAKAKGLSERVIIYRHALRNALMPIITYLGPLVAGIFTGSFVVEHIFAIPGLGRYFVTSISNRDYTVIMGLTIFYSIFLVLMNLLVDLAYAAVDPRIKLVEKKG</sequence>